<dbReference type="InterPro" id="IPR018060">
    <property type="entry name" value="HTH_AraC"/>
</dbReference>
<dbReference type="OrthoDB" id="8584243at2"/>
<keyword evidence="3" id="KW-0804">Transcription</keyword>
<dbReference type="SMART" id="SM00342">
    <property type="entry name" value="HTH_ARAC"/>
    <property type="match status" value="1"/>
</dbReference>
<reference evidence="5 6" key="1">
    <citation type="journal article" date="2011" name="Int. J. Syst. Evol. Microbiol.">
        <title>Description of Undibacterium oligocarboniphilum sp. nov., isolated from purified water, and Undibacterium pigrum strain CCUG 49012 as the type strain of Undibacterium parvum sp. nov., and emended descriptions of the genus Undibacterium and the species Undibacterium pigrum.</title>
        <authorList>
            <person name="Eder W."/>
            <person name="Wanner G."/>
            <person name="Ludwig W."/>
            <person name="Busse H.J."/>
            <person name="Ziemke-Kageler F."/>
            <person name="Lang E."/>
        </authorList>
    </citation>
    <scope>NUCLEOTIDE SEQUENCE [LARGE SCALE GENOMIC DNA]</scope>
    <source>
        <strain evidence="5 6">DSM 23061</strain>
    </source>
</reference>
<dbReference type="InterPro" id="IPR018062">
    <property type="entry name" value="HTH_AraC-typ_CS"/>
</dbReference>
<dbReference type="PANTHER" id="PTHR47894">
    <property type="entry name" value="HTH-TYPE TRANSCRIPTIONAL REGULATOR GADX"/>
    <property type="match status" value="1"/>
</dbReference>
<dbReference type="InterPro" id="IPR054015">
    <property type="entry name" value="ExsA-like_N"/>
</dbReference>
<dbReference type="InterPro" id="IPR020449">
    <property type="entry name" value="Tscrpt_reg_AraC-type_HTH"/>
</dbReference>
<dbReference type="Pfam" id="PF12833">
    <property type="entry name" value="HTH_18"/>
    <property type="match status" value="1"/>
</dbReference>
<dbReference type="Gene3D" id="1.10.10.60">
    <property type="entry name" value="Homeodomain-like"/>
    <property type="match status" value="1"/>
</dbReference>
<dbReference type="Proteomes" id="UP000275663">
    <property type="component" value="Chromosome"/>
</dbReference>
<dbReference type="PROSITE" id="PS00041">
    <property type="entry name" value="HTH_ARAC_FAMILY_1"/>
    <property type="match status" value="1"/>
</dbReference>
<dbReference type="GO" id="GO:0005829">
    <property type="term" value="C:cytosol"/>
    <property type="evidence" value="ECO:0007669"/>
    <property type="project" value="TreeGrafter"/>
</dbReference>
<dbReference type="PANTHER" id="PTHR47894:SF4">
    <property type="entry name" value="HTH-TYPE TRANSCRIPTIONAL REGULATOR GADX"/>
    <property type="match status" value="1"/>
</dbReference>
<evidence type="ECO:0000256" key="1">
    <source>
        <dbReference type="ARBA" id="ARBA00023015"/>
    </source>
</evidence>
<protein>
    <submittedName>
        <fullName evidence="5">AraC family transcriptional regulator</fullName>
    </submittedName>
</protein>
<evidence type="ECO:0000256" key="3">
    <source>
        <dbReference type="ARBA" id="ARBA00023163"/>
    </source>
</evidence>
<dbReference type="KEGG" id="upv:EJN92_14150"/>
<evidence type="ECO:0000313" key="6">
    <source>
        <dbReference type="Proteomes" id="UP000275663"/>
    </source>
</evidence>
<dbReference type="PROSITE" id="PS01124">
    <property type="entry name" value="HTH_ARAC_FAMILY_2"/>
    <property type="match status" value="1"/>
</dbReference>
<keyword evidence="6" id="KW-1185">Reference proteome</keyword>
<dbReference type="Pfam" id="PF22200">
    <property type="entry name" value="ExsA_N"/>
    <property type="match status" value="1"/>
</dbReference>
<evidence type="ECO:0000256" key="2">
    <source>
        <dbReference type="ARBA" id="ARBA00023125"/>
    </source>
</evidence>
<gene>
    <name evidence="5" type="ORF">EJN92_14150</name>
</gene>
<feature type="domain" description="HTH araC/xylS-type" evidence="4">
    <location>
        <begin position="162"/>
        <end position="259"/>
    </location>
</feature>
<dbReference type="GO" id="GO:0003700">
    <property type="term" value="F:DNA-binding transcription factor activity"/>
    <property type="evidence" value="ECO:0007669"/>
    <property type="project" value="InterPro"/>
</dbReference>
<name>A0A3Q9BS59_9BURK</name>
<accession>A0A3Q9BS59</accession>
<dbReference type="EMBL" id="CP034464">
    <property type="protein sequence ID" value="AZP13041.1"/>
    <property type="molecule type" value="Genomic_DNA"/>
</dbReference>
<sequence length="271" mass="30168">MMTQAFAHILSTSVAHRVRTSVVRDDMLGYIVSGSKRLLRPGESEEYQTGEFFLIARGTQWDMVNDSAPQGQYVAHVLLLTPALIELFHERFAQFASLLPLAACAKIGQDKTLHTAYARAFASLTDTQVSSALSQHRLLELLLMLAERGLVFSRASELSWADRVRRMVAQRPHDAWTVNQLATSFNLSASTLRRRLDSEGSTVSDCVREVRLETALLLLQSTMLPVSDIAYRSGYASHSRFSAAFRERFGFTPSHLRPPMNSGAQHLAQSG</sequence>
<dbReference type="SUPFAM" id="SSF46689">
    <property type="entry name" value="Homeodomain-like"/>
    <property type="match status" value="1"/>
</dbReference>
<dbReference type="GO" id="GO:0000976">
    <property type="term" value="F:transcription cis-regulatory region binding"/>
    <property type="evidence" value="ECO:0007669"/>
    <property type="project" value="TreeGrafter"/>
</dbReference>
<dbReference type="AlphaFoldDB" id="A0A3Q9BS59"/>
<dbReference type="SUPFAM" id="SSF51215">
    <property type="entry name" value="Regulatory protein AraC"/>
    <property type="match status" value="1"/>
</dbReference>
<evidence type="ECO:0000259" key="4">
    <source>
        <dbReference type="PROSITE" id="PS01124"/>
    </source>
</evidence>
<keyword evidence="1" id="KW-0805">Transcription regulation</keyword>
<dbReference type="InterPro" id="IPR009057">
    <property type="entry name" value="Homeodomain-like_sf"/>
</dbReference>
<dbReference type="PRINTS" id="PR00032">
    <property type="entry name" value="HTHARAC"/>
</dbReference>
<proteinExistence type="predicted"/>
<dbReference type="InterPro" id="IPR037923">
    <property type="entry name" value="HTH-like"/>
</dbReference>
<organism evidence="5 6">
    <name type="scientific">Undibacterium parvum</name>
    <dbReference type="NCBI Taxonomy" id="401471"/>
    <lineage>
        <taxon>Bacteria</taxon>
        <taxon>Pseudomonadati</taxon>
        <taxon>Pseudomonadota</taxon>
        <taxon>Betaproteobacteria</taxon>
        <taxon>Burkholderiales</taxon>
        <taxon>Oxalobacteraceae</taxon>
        <taxon>Undibacterium</taxon>
    </lineage>
</organism>
<keyword evidence="2" id="KW-0238">DNA-binding</keyword>
<evidence type="ECO:0000313" key="5">
    <source>
        <dbReference type="EMBL" id="AZP13041.1"/>
    </source>
</evidence>